<keyword evidence="1" id="KW-0472">Membrane</keyword>
<evidence type="ECO:0000313" key="2">
    <source>
        <dbReference type="EMBL" id="UXP70926.1"/>
    </source>
</evidence>
<protein>
    <submittedName>
        <fullName evidence="2">DUF456 domain-containing protein</fullName>
    </submittedName>
</protein>
<reference evidence="2" key="1">
    <citation type="journal article" date="2022" name="bioRxiv">
        <title>Energy transfer in ubiquitous rhodopsin pumps with xanthophyll antennas.</title>
        <authorList>
            <person name="Chazan A."/>
            <person name="Das I."/>
            <person name="Fujiwara T."/>
            <person name="Murakoshi S."/>
            <person name="Shihoya W."/>
            <person name="Rozenberg A."/>
            <person name="Molina-Marquez A."/>
            <person name="Larom S."/>
            <person name="Pushkarev A."/>
            <person name="Malakar P."/>
            <person name="Ruhman S."/>
            <person name="Hasegawa M."/>
            <person name="Tsukamoto Y."/>
            <person name="Ishizuka T."/>
            <person name="Konno M."/>
            <person name="Nagata T."/>
            <person name="Inoue K."/>
            <person name="Mizuno Y."/>
            <person name="Katayama K."/>
            <person name="Abe-Yoshizumi R."/>
            <person name="Kandori H."/>
            <person name="Leon R.M."/>
            <person name="Yoshizawa S."/>
            <person name="Sheves M."/>
            <person name="Nureki O."/>
            <person name="Beja O."/>
        </authorList>
    </citation>
    <scope>NUCLEOTIDE SEQUENCE</scope>
</reference>
<sequence length="161" mass="16575">MLSIIAWTILVLFVLLGLAGIVLPAMPGIVLIFAGVLIHKLLLPSFLSWWTLGVVALGVILTFGLDFLGSFVGAKWGGASKQGMMGLVLGGIVGLFFAPAGLILGPLIGVFLGEVFVASRPALEGAKAGIGATLGVAVSTMLKVLLGLILVAWVSCDLIFF</sequence>
<dbReference type="PANTHER" id="PTHR39165:SF1">
    <property type="entry name" value="DUF456 DOMAIN-CONTAINING PROTEIN"/>
    <property type="match status" value="1"/>
</dbReference>
<dbReference type="Pfam" id="PF04306">
    <property type="entry name" value="DUF456"/>
    <property type="match status" value="1"/>
</dbReference>
<dbReference type="InterPro" id="IPR007403">
    <property type="entry name" value="DUF456"/>
</dbReference>
<feature type="transmembrane region" description="Helical" evidence="1">
    <location>
        <begin position="132"/>
        <end position="160"/>
    </location>
</feature>
<evidence type="ECO:0000256" key="1">
    <source>
        <dbReference type="SAM" id="Phobius"/>
    </source>
</evidence>
<dbReference type="AlphaFoldDB" id="A0A977T6U5"/>
<keyword evidence="1" id="KW-1133">Transmembrane helix</keyword>
<dbReference type="EMBL" id="OP056329">
    <property type="protein sequence ID" value="UXP70926.1"/>
    <property type="molecule type" value="Genomic_DNA"/>
</dbReference>
<feature type="transmembrane region" description="Helical" evidence="1">
    <location>
        <begin position="50"/>
        <end position="74"/>
    </location>
</feature>
<dbReference type="PANTHER" id="PTHR39165">
    <property type="entry name" value="IG HYPOTHETICAL 17883"/>
    <property type="match status" value="1"/>
</dbReference>
<proteinExistence type="predicted"/>
<accession>A0A977T6U5</accession>
<name>A0A977T6U5_9BACT</name>
<organism evidence="2">
    <name type="scientific">uncultured Bdellovibrionales bacterium</name>
    <dbReference type="NCBI Taxonomy" id="395355"/>
    <lineage>
        <taxon>Bacteria</taxon>
        <taxon>Pseudomonadati</taxon>
        <taxon>Bdellovibrionota</taxon>
        <taxon>Bdellovibrionia</taxon>
        <taxon>Bdellovibrionales</taxon>
        <taxon>environmental samples</taxon>
    </lineage>
</organism>
<feature type="transmembrane region" description="Helical" evidence="1">
    <location>
        <begin position="86"/>
        <end position="112"/>
    </location>
</feature>
<keyword evidence="1" id="KW-0812">Transmembrane</keyword>
<feature type="transmembrane region" description="Helical" evidence="1">
    <location>
        <begin position="7"/>
        <end position="38"/>
    </location>
</feature>
<gene>
    <name evidence="2" type="ORF">tmp_000005</name>
</gene>